<feature type="region of interest" description="Disordered" evidence="1">
    <location>
        <begin position="1"/>
        <end position="163"/>
    </location>
</feature>
<dbReference type="Proteomes" id="UP001620645">
    <property type="component" value="Unassembled WGS sequence"/>
</dbReference>
<gene>
    <name evidence="2" type="ORF">niasHS_013788</name>
</gene>
<dbReference type="AlphaFoldDB" id="A0ABD2ILS9"/>
<proteinExistence type="predicted"/>
<sequence length="188" mass="21583">MISEQMPSKKYQSTNSMPRMDNNSHININDAVNYAKKTNTPGYQSPYYTPTRSPIMNGFPFNHREDLGQRDSLTPNDKEKVNEHDSLQPNDKEKLKEQAKKAVNANNANEMSLSQSDKFNSEQPEELRQESEEEEEETSSSLEDKKVLNFNHADQNGQYNEKNTVLDTTKENCLTLDSPAVFEKIFVE</sequence>
<protein>
    <submittedName>
        <fullName evidence="2">Uncharacterized protein</fullName>
    </submittedName>
</protein>
<keyword evidence="3" id="KW-1185">Reference proteome</keyword>
<evidence type="ECO:0000256" key="1">
    <source>
        <dbReference type="SAM" id="MobiDB-lite"/>
    </source>
</evidence>
<evidence type="ECO:0000313" key="3">
    <source>
        <dbReference type="Proteomes" id="UP001620645"/>
    </source>
</evidence>
<reference evidence="2 3" key="1">
    <citation type="submission" date="2024-10" db="EMBL/GenBank/DDBJ databases">
        <authorList>
            <person name="Kim D."/>
        </authorList>
    </citation>
    <scope>NUCLEOTIDE SEQUENCE [LARGE SCALE GENOMIC DNA]</scope>
    <source>
        <strain evidence="2">Taebaek</strain>
    </source>
</reference>
<comment type="caution">
    <text evidence="2">The sequence shown here is derived from an EMBL/GenBank/DDBJ whole genome shotgun (WGS) entry which is preliminary data.</text>
</comment>
<dbReference type="EMBL" id="JBICCN010000297">
    <property type="protein sequence ID" value="KAL3080116.1"/>
    <property type="molecule type" value="Genomic_DNA"/>
</dbReference>
<feature type="compositionally biased region" description="Polar residues" evidence="1">
    <location>
        <begin position="10"/>
        <end position="27"/>
    </location>
</feature>
<evidence type="ECO:0000313" key="2">
    <source>
        <dbReference type="EMBL" id="KAL3080116.1"/>
    </source>
</evidence>
<organism evidence="2 3">
    <name type="scientific">Heterodera schachtii</name>
    <name type="common">Sugarbeet cyst nematode worm</name>
    <name type="synonym">Tylenchus schachtii</name>
    <dbReference type="NCBI Taxonomy" id="97005"/>
    <lineage>
        <taxon>Eukaryota</taxon>
        <taxon>Metazoa</taxon>
        <taxon>Ecdysozoa</taxon>
        <taxon>Nematoda</taxon>
        <taxon>Chromadorea</taxon>
        <taxon>Rhabditida</taxon>
        <taxon>Tylenchina</taxon>
        <taxon>Tylenchomorpha</taxon>
        <taxon>Tylenchoidea</taxon>
        <taxon>Heteroderidae</taxon>
        <taxon>Heteroderinae</taxon>
        <taxon>Heterodera</taxon>
    </lineage>
</organism>
<name>A0ABD2ILS9_HETSC</name>
<feature type="compositionally biased region" description="Polar residues" evidence="1">
    <location>
        <begin position="152"/>
        <end position="163"/>
    </location>
</feature>
<feature type="compositionally biased region" description="Polar residues" evidence="1">
    <location>
        <begin position="36"/>
        <end position="54"/>
    </location>
</feature>
<feature type="compositionally biased region" description="Basic and acidic residues" evidence="1">
    <location>
        <begin position="76"/>
        <end position="100"/>
    </location>
</feature>
<accession>A0ABD2ILS9</accession>